<dbReference type="InterPro" id="IPR029030">
    <property type="entry name" value="Caspase-like_dom_sf"/>
</dbReference>
<feature type="domain" description="Peptidase C14 caspase" evidence="2">
    <location>
        <begin position="15"/>
        <end position="268"/>
    </location>
</feature>
<evidence type="ECO:0000259" key="2">
    <source>
        <dbReference type="Pfam" id="PF00656"/>
    </source>
</evidence>
<proteinExistence type="inferred from homology"/>
<keyword evidence="4" id="KW-1185">Reference proteome</keyword>
<dbReference type="Gene3D" id="3.40.50.12660">
    <property type="match status" value="1"/>
</dbReference>
<dbReference type="Proteomes" id="UP001642464">
    <property type="component" value="Unassembled WGS sequence"/>
</dbReference>
<sequence length="288" mass="31116">MVQSALPVPSDTKNRKALIIGCSYYESNNPLSGAFNDAWNVLSLLRHTLQFSESQVRFLVDGSRRCPMPQPRRPTAAVITESLQWLTQDAQSGDAIFLYFAGYGLLLPHGVGTFESCLVPIDYAAMASPPHDTGSGYRLIPLMDVSLALSKLPAGCQATVVLDCCHSSLPGVGSASQPAIFHWAQMQPPAFAGLEEDLPEGFYPKARRLVLPSVPIQTPRSMQAATFNCSLTCFSACQQAQWCAELPIEGVMQGAFTWAWVKAMVANGGVIKSPTQMKGSVEANSMLE</sequence>
<evidence type="ECO:0000313" key="3">
    <source>
        <dbReference type="EMBL" id="CAK9110061.1"/>
    </source>
</evidence>
<name>A0ABP0SCI6_9DINO</name>
<reference evidence="3 4" key="1">
    <citation type="submission" date="2024-02" db="EMBL/GenBank/DDBJ databases">
        <authorList>
            <person name="Chen Y."/>
            <person name="Shah S."/>
            <person name="Dougan E. K."/>
            <person name="Thang M."/>
            <person name="Chan C."/>
        </authorList>
    </citation>
    <scope>NUCLEOTIDE SEQUENCE [LARGE SCALE GENOMIC DNA]</scope>
</reference>
<dbReference type="SUPFAM" id="SSF52129">
    <property type="entry name" value="Caspase-like"/>
    <property type="match status" value="1"/>
</dbReference>
<dbReference type="Pfam" id="PF00656">
    <property type="entry name" value="Peptidase_C14"/>
    <property type="match status" value="1"/>
</dbReference>
<protein>
    <submittedName>
        <fullName evidence="3">Metacaspase-1</fullName>
    </submittedName>
</protein>
<comment type="similarity">
    <text evidence="1">Belongs to the peptidase C14B family.</text>
</comment>
<organism evidence="3 4">
    <name type="scientific">Durusdinium trenchii</name>
    <dbReference type="NCBI Taxonomy" id="1381693"/>
    <lineage>
        <taxon>Eukaryota</taxon>
        <taxon>Sar</taxon>
        <taxon>Alveolata</taxon>
        <taxon>Dinophyceae</taxon>
        <taxon>Suessiales</taxon>
        <taxon>Symbiodiniaceae</taxon>
        <taxon>Durusdinium</taxon>
    </lineage>
</organism>
<gene>
    <name evidence="3" type="ORF">SCF082_LOCUS51124</name>
</gene>
<dbReference type="PANTHER" id="PTHR48104">
    <property type="entry name" value="METACASPASE-4"/>
    <property type="match status" value="1"/>
</dbReference>
<dbReference type="InterPro" id="IPR050452">
    <property type="entry name" value="Metacaspase"/>
</dbReference>
<accession>A0ABP0SCI6</accession>
<comment type="caution">
    <text evidence="3">The sequence shown here is derived from an EMBL/GenBank/DDBJ whole genome shotgun (WGS) entry which is preliminary data.</text>
</comment>
<evidence type="ECO:0000256" key="1">
    <source>
        <dbReference type="ARBA" id="ARBA00009005"/>
    </source>
</evidence>
<dbReference type="InterPro" id="IPR011600">
    <property type="entry name" value="Pept_C14_caspase"/>
</dbReference>
<dbReference type="PANTHER" id="PTHR48104:SF30">
    <property type="entry name" value="METACASPASE-1"/>
    <property type="match status" value="1"/>
</dbReference>
<dbReference type="EMBL" id="CAXAMM010043439">
    <property type="protein sequence ID" value="CAK9110061.1"/>
    <property type="molecule type" value="Genomic_DNA"/>
</dbReference>
<evidence type="ECO:0000313" key="4">
    <source>
        <dbReference type="Proteomes" id="UP001642464"/>
    </source>
</evidence>